<dbReference type="InterPro" id="IPR031915">
    <property type="entry name" value="Clr2_N"/>
</dbReference>
<accession>A0A5J5EE09</accession>
<sequence length="424" mass="47438">SDGNVSTHPTNTTQPNTHPSQPWEYFRPVERDEHKDLVWRSKTASAAALAYTKTPQPPCNTFICDFPAGYRLFEHIKHKPDGAKRTDTYLFGHPSGGRFRSTNEFIPHLIHLFAIDPANQSPLVESHKICPCCLCKTGAKESRTPARTPSRVADIPPEQAWNEAATLERVGEQETPGWILRKGEVVWVWTGTVDALENPVDNVESPSWAAGIIFSRPSLSPVPKLRPVPRANAGSFADVEMNDAPTWEDGGEDKKKNGYVIVLCAEKEPKERLDGVPQHCIMPWLARPDFIQPPAAGSRRKEHPSVAWARKACSTFSYFDPTGEKRLYPSGQDKTEMATFYNGLFIGAEKIFIGEPVRVKKGDNSDEEDVLLVEFIYVVNHTDQLTGKPVESVHVAGNLYGDPTRHKKGELTPEEWIVLPLRMR</sequence>
<protein>
    <recommendedName>
        <fullName evidence="6">Cryptic loci regulator 2 N-terminal domain-containing protein</fullName>
    </recommendedName>
</protein>
<evidence type="ECO:0000259" key="3">
    <source>
        <dbReference type="Pfam" id="PF16761"/>
    </source>
</evidence>
<gene>
    <name evidence="4" type="ORF">FN846DRAFT_754278</name>
</gene>
<organism evidence="4 5">
    <name type="scientific">Sphaerosporella brunnea</name>
    <dbReference type="NCBI Taxonomy" id="1250544"/>
    <lineage>
        <taxon>Eukaryota</taxon>
        <taxon>Fungi</taxon>
        <taxon>Dikarya</taxon>
        <taxon>Ascomycota</taxon>
        <taxon>Pezizomycotina</taxon>
        <taxon>Pezizomycetes</taxon>
        <taxon>Pezizales</taxon>
        <taxon>Pyronemataceae</taxon>
        <taxon>Sphaerosporella</taxon>
    </lineage>
</organism>
<evidence type="ECO:0000313" key="4">
    <source>
        <dbReference type="EMBL" id="KAA8893865.1"/>
    </source>
</evidence>
<dbReference type="Pfam" id="PF16761">
    <property type="entry name" value="Clr2_transil"/>
    <property type="match status" value="1"/>
</dbReference>
<dbReference type="PANTHER" id="PTHR38046:SF1">
    <property type="entry name" value="CRYPTIC LOCI REGULATOR 2"/>
    <property type="match status" value="1"/>
</dbReference>
<evidence type="ECO:0000256" key="1">
    <source>
        <dbReference type="SAM" id="MobiDB-lite"/>
    </source>
</evidence>
<dbReference type="OrthoDB" id="2421327at2759"/>
<dbReference type="InterPro" id="IPR038986">
    <property type="entry name" value="Clr2"/>
</dbReference>
<dbReference type="GO" id="GO:0033553">
    <property type="term" value="C:rDNA heterochromatin"/>
    <property type="evidence" value="ECO:0007669"/>
    <property type="project" value="TreeGrafter"/>
</dbReference>
<dbReference type="PANTHER" id="PTHR38046">
    <property type="entry name" value="CRYPTIC LOCI REGULATOR 2"/>
    <property type="match status" value="1"/>
</dbReference>
<feature type="non-terminal residue" evidence="4">
    <location>
        <position position="424"/>
    </location>
</feature>
<feature type="domain" description="Cryptic loci regulator 2 C-terminal" evidence="2">
    <location>
        <begin position="340"/>
        <end position="404"/>
    </location>
</feature>
<dbReference type="Pfam" id="PF10383">
    <property type="entry name" value="Clr2"/>
    <property type="match status" value="1"/>
</dbReference>
<dbReference type="InterPro" id="IPR018839">
    <property type="entry name" value="Tscrpt-silencing_Clr2_C"/>
</dbReference>
<reference evidence="4 5" key="1">
    <citation type="submission" date="2019-09" db="EMBL/GenBank/DDBJ databases">
        <title>Draft genome of the ectomycorrhizal ascomycete Sphaerosporella brunnea.</title>
        <authorList>
            <consortium name="DOE Joint Genome Institute"/>
            <person name="Benucci G.M."/>
            <person name="Marozzi G."/>
            <person name="Antonielli L."/>
            <person name="Sanchez S."/>
            <person name="Marco P."/>
            <person name="Wang X."/>
            <person name="Falini L.B."/>
            <person name="Barry K."/>
            <person name="Haridas S."/>
            <person name="Lipzen A."/>
            <person name="Labutti K."/>
            <person name="Grigoriev I.V."/>
            <person name="Murat C."/>
            <person name="Martin F."/>
            <person name="Albertini E."/>
            <person name="Donnini D."/>
            <person name="Bonito G."/>
        </authorList>
    </citation>
    <scope>NUCLEOTIDE SEQUENCE [LARGE SCALE GENOMIC DNA]</scope>
    <source>
        <strain evidence="4 5">Sb_GMNB300</strain>
    </source>
</reference>
<feature type="compositionally biased region" description="Low complexity" evidence="1">
    <location>
        <begin position="1"/>
        <end position="22"/>
    </location>
</feature>
<feature type="non-terminal residue" evidence="4">
    <location>
        <position position="1"/>
    </location>
</feature>
<comment type="caution">
    <text evidence="4">The sequence shown here is derived from an EMBL/GenBank/DDBJ whole genome shotgun (WGS) entry which is preliminary data.</text>
</comment>
<dbReference type="Proteomes" id="UP000326924">
    <property type="component" value="Unassembled WGS sequence"/>
</dbReference>
<evidence type="ECO:0000259" key="2">
    <source>
        <dbReference type="Pfam" id="PF10383"/>
    </source>
</evidence>
<dbReference type="GO" id="GO:0070824">
    <property type="term" value="C:SHREC complex"/>
    <property type="evidence" value="ECO:0007669"/>
    <property type="project" value="InterPro"/>
</dbReference>
<proteinExistence type="predicted"/>
<feature type="domain" description="Cryptic loci regulator 2 N-terminal" evidence="3">
    <location>
        <begin position="65"/>
        <end position="135"/>
    </location>
</feature>
<dbReference type="AlphaFoldDB" id="A0A5J5EE09"/>
<dbReference type="GO" id="GO:0030466">
    <property type="term" value="P:silent mating-type cassette heterochromatin formation"/>
    <property type="evidence" value="ECO:0007669"/>
    <property type="project" value="TreeGrafter"/>
</dbReference>
<evidence type="ECO:0000313" key="5">
    <source>
        <dbReference type="Proteomes" id="UP000326924"/>
    </source>
</evidence>
<dbReference type="InParanoid" id="A0A5J5EE09"/>
<name>A0A5J5EE09_9PEZI</name>
<dbReference type="EMBL" id="VXIS01000394">
    <property type="protein sequence ID" value="KAA8893865.1"/>
    <property type="molecule type" value="Genomic_DNA"/>
</dbReference>
<keyword evidence="5" id="KW-1185">Reference proteome</keyword>
<evidence type="ECO:0008006" key="6">
    <source>
        <dbReference type="Google" id="ProtNLM"/>
    </source>
</evidence>
<dbReference type="GO" id="GO:0031934">
    <property type="term" value="C:mating-type region heterochromatin"/>
    <property type="evidence" value="ECO:0007669"/>
    <property type="project" value="TreeGrafter"/>
</dbReference>
<feature type="region of interest" description="Disordered" evidence="1">
    <location>
        <begin position="1"/>
        <end position="23"/>
    </location>
</feature>